<dbReference type="GO" id="GO:0016020">
    <property type="term" value="C:membrane"/>
    <property type="evidence" value="ECO:0007669"/>
    <property type="project" value="UniProtKB-SubCell"/>
</dbReference>
<comment type="subcellular location">
    <subcellularLocation>
        <location evidence="1">Membrane</location>
        <topology evidence="1">Lipid-anchor</topology>
    </subcellularLocation>
</comment>
<dbReference type="InterPro" id="IPR004872">
    <property type="entry name" value="Lipoprotein_NlpA"/>
</dbReference>
<protein>
    <submittedName>
        <fullName evidence="8">DL-methionine transporter subunit periplasmic-binding component of ABC superfamily</fullName>
    </submittedName>
</protein>
<dbReference type="Gene3D" id="3.40.190.10">
    <property type="entry name" value="Periplasmic binding protein-like II"/>
    <property type="match status" value="2"/>
</dbReference>
<accession>A0A212LH78</accession>
<name>A0A212LH78_9HYPH</name>
<proteinExistence type="inferred from homology"/>
<dbReference type="PANTHER" id="PTHR30429">
    <property type="entry name" value="D-METHIONINE-BINDING LIPOPROTEIN METQ"/>
    <property type="match status" value="1"/>
</dbReference>
<organism evidence="8">
    <name type="scientific">uncultured Pleomorphomonas sp</name>
    <dbReference type="NCBI Taxonomy" id="442121"/>
    <lineage>
        <taxon>Bacteria</taxon>
        <taxon>Pseudomonadati</taxon>
        <taxon>Pseudomonadota</taxon>
        <taxon>Alphaproteobacteria</taxon>
        <taxon>Hyphomicrobiales</taxon>
        <taxon>Pleomorphomonadaceae</taxon>
        <taxon>Pleomorphomonas</taxon>
        <taxon>environmental samples</taxon>
    </lineage>
</organism>
<dbReference type="Pfam" id="PF03180">
    <property type="entry name" value="Lipoprotein_9"/>
    <property type="match status" value="1"/>
</dbReference>
<feature type="signal peptide" evidence="7">
    <location>
        <begin position="1"/>
        <end position="24"/>
    </location>
</feature>
<keyword evidence="4" id="KW-0472">Membrane</keyword>
<evidence type="ECO:0000256" key="6">
    <source>
        <dbReference type="ARBA" id="ARBA00023288"/>
    </source>
</evidence>
<comment type="similarity">
    <text evidence="2">Belongs to the NlpA lipoprotein family.</text>
</comment>
<reference evidence="8" key="1">
    <citation type="submission" date="2016-08" db="EMBL/GenBank/DDBJ databases">
        <authorList>
            <person name="Seilhamer J.J."/>
        </authorList>
    </citation>
    <scope>NUCLEOTIDE SEQUENCE</scope>
    <source>
        <strain evidence="8">86</strain>
    </source>
</reference>
<dbReference type="EMBL" id="FMJD01000008">
    <property type="protein sequence ID" value="SCM76904.1"/>
    <property type="molecule type" value="Genomic_DNA"/>
</dbReference>
<sequence>MPVRNLLAASAFGLLLALAGGAAAETIKLGVTAGPHAEIAEALKPVAAAKGLDVEIVEFSDGALIDPATEDGDLDANAFQHTPYLEQQNADRGLHLVSVAKTVLLPMAAYSRKVKSIADLPDGAEITIPNDPSNGGRALKLLDQGGIIKLTPGVTSKATELDIVDNPRHVRILSLETAQLPRSLEDVDFSVITSHFAISAGLLPSRDALLIESQQSEYFCLIAVKPENANKPWVKTLVEAYRSPEVKAFIDKQFQGNIIVSW</sequence>
<dbReference type="AlphaFoldDB" id="A0A212LH78"/>
<keyword evidence="5" id="KW-0564">Palmitate</keyword>
<dbReference type="CDD" id="cd13598">
    <property type="entry name" value="PBP2_lipoprotein_IlpA_like"/>
    <property type="match status" value="1"/>
</dbReference>
<evidence type="ECO:0000256" key="3">
    <source>
        <dbReference type="ARBA" id="ARBA00022729"/>
    </source>
</evidence>
<dbReference type="PANTHER" id="PTHR30429:SF1">
    <property type="entry name" value="D-METHIONINE-BINDING LIPOPROTEIN METQ-RELATED"/>
    <property type="match status" value="1"/>
</dbReference>
<dbReference type="SUPFAM" id="SSF53850">
    <property type="entry name" value="Periplasmic binding protein-like II"/>
    <property type="match status" value="1"/>
</dbReference>
<dbReference type="RefSeq" id="WP_288196940.1">
    <property type="nucleotide sequence ID" value="NZ_LT608334.1"/>
</dbReference>
<evidence type="ECO:0000256" key="4">
    <source>
        <dbReference type="ARBA" id="ARBA00023136"/>
    </source>
</evidence>
<evidence type="ECO:0000256" key="1">
    <source>
        <dbReference type="ARBA" id="ARBA00004635"/>
    </source>
</evidence>
<evidence type="ECO:0000256" key="5">
    <source>
        <dbReference type="ARBA" id="ARBA00023139"/>
    </source>
</evidence>
<dbReference type="PIRSF" id="PIRSF002854">
    <property type="entry name" value="MetQ"/>
    <property type="match status" value="1"/>
</dbReference>
<keyword evidence="6" id="KW-0449">Lipoprotein</keyword>
<evidence type="ECO:0000256" key="7">
    <source>
        <dbReference type="SAM" id="SignalP"/>
    </source>
</evidence>
<evidence type="ECO:0000256" key="2">
    <source>
        <dbReference type="ARBA" id="ARBA00008973"/>
    </source>
</evidence>
<gene>
    <name evidence="8" type="primary">metQ</name>
    <name evidence="8" type="ORF">KL86PLE_40709</name>
</gene>
<feature type="chain" id="PRO_5013030203" evidence="7">
    <location>
        <begin position="25"/>
        <end position="262"/>
    </location>
</feature>
<keyword evidence="3 7" id="KW-0732">Signal</keyword>
<evidence type="ECO:0000313" key="8">
    <source>
        <dbReference type="EMBL" id="SCM76904.1"/>
    </source>
</evidence>
<dbReference type="NCBIfam" id="TIGR00363">
    <property type="entry name" value="MetQ/NlpA family lipoprotein"/>
    <property type="match status" value="1"/>
</dbReference>